<keyword evidence="2" id="KW-1185">Reference proteome</keyword>
<evidence type="ECO:0000313" key="2">
    <source>
        <dbReference type="Proteomes" id="UP000008386"/>
    </source>
</evidence>
<dbReference type="HOGENOM" id="CLU_119372_0_0_2"/>
<dbReference type="AlphaFoldDB" id="F8AFZ7"/>
<dbReference type="eggNOG" id="arCOG02317">
    <property type="taxonomic scope" value="Archaea"/>
</dbReference>
<reference evidence="1 2" key="1">
    <citation type="journal article" date="2011" name="J. Bacteriol.">
        <title>Complete genome sequence of the obligate piezophilic hyperthermophilic archaeon Pyrococcus yayanosii CH1.</title>
        <authorList>
            <person name="Jun X."/>
            <person name="Lupeng L."/>
            <person name="Minjuan X."/>
            <person name="Oger P."/>
            <person name="Fengping W."/>
            <person name="Jebbar M."/>
            <person name="Xiang X."/>
        </authorList>
    </citation>
    <scope>NUCLEOTIDE SEQUENCE [LARGE SCALE GENOMIC DNA]</scope>
    <source>
        <strain evidence="2">CH1 / JCM 16557</strain>
    </source>
</reference>
<dbReference type="GeneID" id="10837952"/>
<dbReference type="STRING" id="529709.PYCH_13810"/>
<protein>
    <recommendedName>
        <fullName evidence="3">Regulator of amino acid metabolism, contains ACT domain protein</fullName>
    </recommendedName>
</protein>
<dbReference type="KEGG" id="pya:PYCH_13810"/>
<proteinExistence type="predicted"/>
<dbReference type="RefSeq" id="WP_013906107.1">
    <property type="nucleotide sequence ID" value="NC_015680.1"/>
</dbReference>
<sequence>MIHILEAYFKNFPARRKVVEFLWEAGLSVKNGKVYVRDVEVPISGIAKATGVNRKIVYHTIEYIESKPALKILFENISPTSTLISVAPLMGWEVLELTIQKGSYERAIAKLFSLLAEHGIRVVEISGRNPYESDSKVYVVIDGILPFDIFTALRAETTLEKIVIHTPEKNREKMICPKCEVKYCPRKLPLAVTQQP</sequence>
<dbReference type="InterPro" id="IPR014424">
    <property type="entry name" value="UCP004897_ACT"/>
</dbReference>
<dbReference type="OrthoDB" id="30884at2157"/>
<evidence type="ECO:0000313" key="1">
    <source>
        <dbReference type="EMBL" id="AEH25051.1"/>
    </source>
</evidence>
<dbReference type="PIRSF" id="PIRSF004897">
    <property type="entry name" value="UCP004897_ACT"/>
    <property type="match status" value="1"/>
</dbReference>
<accession>F8AFZ7</accession>
<organism evidence="1 2">
    <name type="scientific">Pyrococcus yayanosii (strain CH1 / JCM 16557)</name>
    <dbReference type="NCBI Taxonomy" id="529709"/>
    <lineage>
        <taxon>Archaea</taxon>
        <taxon>Methanobacteriati</taxon>
        <taxon>Methanobacteriota</taxon>
        <taxon>Thermococci</taxon>
        <taxon>Thermococcales</taxon>
        <taxon>Thermococcaceae</taxon>
        <taxon>Pyrococcus</taxon>
    </lineage>
</organism>
<dbReference type="EMBL" id="CP002779">
    <property type="protein sequence ID" value="AEH25051.1"/>
    <property type="molecule type" value="Genomic_DNA"/>
</dbReference>
<gene>
    <name evidence="1" type="ordered locus">PYCH_13810</name>
</gene>
<evidence type="ECO:0008006" key="3">
    <source>
        <dbReference type="Google" id="ProtNLM"/>
    </source>
</evidence>
<dbReference type="Proteomes" id="UP000008386">
    <property type="component" value="Chromosome"/>
</dbReference>
<name>F8AFZ7_PYRYC</name>